<dbReference type="GO" id="GO:0000981">
    <property type="term" value="F:DNA-binding transcription factor activity, RNA polymerase II-specific"/>
    <property type="evidence" value="ECO:0007669"/>
    <property type="project" value="InterPro"/>
</dbReference>
<dbReference type="SUPFAM" id="SSF57701">
    <property type="entry name" value="Zn2/Cys6 DNA-binding domain"/>
    <property type="match status" value="1"/>
</dbReference>
<feature type="compositionally biased region" description="Basic and acidic residues" evidence="1">
    <location>
        <begin position="207"/>
        <end position="233"/>
    </location>
</feature>
<evidence type="ECO:0000256" key="1">
    <source>
        <dbReference type="SAM" id="MobiDB-lite"/>
    </source>
</evidence>
<sequence>MSPRGASGSTSAGVSTRSTTTPYSRRPASQPKSTRQQFSACGACRMRRVRCDLKDLVIATAGPNPSCSNCKERNIKCIDEFADVKQVKLLRRGRRLQQVEAVYGKTSDPQGHIASPPTTRLPSIIPNLRPEFFASSFWLWFCIQRPILDPMEFPSRFYAHTKGTQSLGHEGGLIAMLLVVWAASFGLDERGLPPDNHLNADNPASAHPKENDDPSKSRKFKDGSQDTKWRERKDKTSAMLREVLELIDFHGVMRRPTLDGVRALLLTLPLLEDAQPLERVAIHQATLSQVLALCMSNQQSSGHGTSSNEYNEMLMRARIFWYAHTQEGLATGTKGGRFVLNNDDLDAFQRLIPPFNVELQQMTHQQYHERGQLSLAKSFDELTQMTRIPLRINSVCRRIHEVLTGPKAAKCAEEHGLIEANGMREIWHDLDRFWRELDAVKETILQDDDATRRAYLEQYACGWQLFIFECHNLIRESLKQYMSVTPTQQMYSTSHTPPRPSSSSSSSSPYLSPQQLFAIANRKCLSRLPLAVDIIKQHLSSSNGDDSTIFRWDTGIIRDGCFFAAYLAATVDSDIIEANADDTDLKEHGITPSPPRHSAEESVAICMAAFARMRWVCSKSEERQQTIKMVWDSRKGRRHHQSHRSEPDLHYRHPPLYEQQTIDPVNTQPDLQSDRPSLPPLSMFAAQRRVESAPSTSYTTDGAGANGWPSYTPPGTATSGTTSTGTGLSARGSPVFPNLTSYKNDVDDPYYHNTGGDIDQFSFNVPIVASVVRDTPVYSQRNLPPEPHAISSSSSSAYLGQTFTTFGENCNGTYH</sequence>
<feature type="region of interest" description="Disordered" evidence="1">
    <location>
        <begin position="1"/>
        <end position="37"/>
    </location>
</feature>
<feature type="region of interest" description="Disordered" evidence="1">
    <location>
        <begin position="688"/>
        <end position="732"/>
    </location>
</feature>
<dbReference type="Pfam" id="PF00172">
    <property type="entry name" value="Zn_clus"/>
    <property type="match status" value="1"/>
</dbReference>
<comment type="caution">
    <text evidence="3">The sequence shown here is derived from an EMBL/GenBank/DDBJ whole genome shotgun (WGS) entry which is preliminary data.</text>
</comment>
<dbReference type="GO" id="GO:0008270">
    <property type="term" value="F:zinc ion binding"/>
    <property type="evidence" value="ECO:0007669"/>
    <property type="project" value="InterPro"/>
</dbReference>
<dbReference type="AlphaFoldDB" id="A0A8H5G461"/>
<dbReference type="EMBL" id="JAACJO010000005">
    <property type="protein sequence ID" value="KAF5358020.1"/>
    <property type="molecule type" value="Genomic_DNA"/>
</dbReference>
<dbReference type="CDD" id="cd00067">
    <property type="entry name" value="GAL4"/>
    <property type="match status" value="1"/>
</dbReference>
<dbReference type="Proteomes" id="UP000559027">
    <property type="component" value="Unassembled WGS sequence"/>
</dbReference>
<gene>
    <name evidence="3" type="ORF">D9756_001703</name>
</gene>
<name>A0A8H5G461_9AGAR</name>
<feature type="region of interest" description="Disordered" evidence="1">
    <location>
        <begin position="632"/>
        <end position="653"/>
    </location>
</feature>
<dbReference type="Gene3D" id="4.10.240.10">
    <property type="entry name" value="Zn(2)-C6 fungal-type DNA-binding domain"/>
    <property type="match status" value="1"/>
</dbReference>
<dbReference type="SMART" id="SM00066">
    <property type="entry name" value="GAL4"/>
    <property type="match status" value="1"/>
</dbReference>
<dbReference type="OrthoDB" id="3263880at2759"/>
<evidence type="ECO:0000313" key="4">
    <source>
        <dbReference type="Proteomes" id="UP000559027"/>
    </source>
</evidence>
<evidence type="ECO:0000313" key="3">
    <source>
        <dbReference type="EMBL" id="KAF5358020.1"/>
    </source>
</evidence>
<reference evidence="3 4" key="1">
    <citation type="journal article" date="2020" name="ISME J.">
        <title>Uncovering the hidden diversity of litter-decomposition mechanisms in mushroom-forming fungi.</title>
        <authorList>
            <person name="Floudas D."/>
            <person name="Bentzer J."/>
            <person name="Ahren D."/>
            <person name="Johansson T."/>
            <person name="Persson P."/>
            <person name="Tunlid A."/>
        </authorList>
    </citation>
    <scope>NUCLEOTIDE SEQUENCE [LARGE SCALE GENOMIC DNA]</scope>
    <source>
        <strain evidence="3 4">CBS 146.42</strain>
    </source>
</reference>
<feature type="compositionally biased region" description="Low complexity" evidence="1">
    <location>
        <begin position="1"/>
        <end position="29"/>
    </location>
</feature>
<feature type="region of interest" description="Disordered" evidence="1">
    <location>
        <begin position="489"/>
        <end position="509"/>
    </location>
</feature>
<feature type="compositionally biased region" description="Low complexity" evidence="1">
    <location>
        <begin position="492"/>
        <end position="509"/>
    </location>
</feature>
<feature type="compositionally biased region" description="Low complexity" evidence="1">
    <location>
        <begin position="709"/>
        <end position="732"/>
    </location>
</feature>
<dbReference type="InterPro" id="IPR001138">
    <property type="entry name" value="Zn2Cys6_DnaBD"/>
</dbReference>
<dbReference type="PROSITE" id="PS50048">
    <property type="entry name" value="ZN2_CY6_FUNGAL_2"/>
    <property type="match status" value="1"/>
</dbReference>
<organism evidence="3 4">
    <name type="scientific">Leucocoprinus leucothites</name>
    <dbReference type="NCBI Taxonomy" id="201217"/>
    <lineage>
        <taxon>Eukaryota</taxon>
        <taxon>Fungi</taxon>
        <taxon>Dikarya</taxon>
        <taxon>Basidiomycota</taxon>
        <taxon>Agaricomycotina</taxon>
        <taxon>Agaricomycetes</taxon>
        <taxon>Agaricomycetidae</taxon>
        <taxon>Agaricales</taxon>
        <taxon>Agaricineae</taxon>
        <taxon>Agaricaceae</taxon>
        <taxon>Leucocoprinus</taxon>
    </lineage>
</organism>
<accession>A0A8H5G461</accession>
<feature type="domain" description="Zn(2)-C6 fungal-type" evidence="2">
    <location>
        <begin position="40"/>
        <end position="77"/>
    </location>
</feature>
<feature type="region of interest" description="Disordered" evidence="1">
    <location>
        <begin position="193"/>
        <end position="233"/>
    </location>
</feature>
<proteinExistence type="predicted"/>
<keyword evidence="4" id="KW-1185">Reference proteome</keyword>
<evidence type="ECO:0000259" key="2">
    <source>
        <dbReference type="PROSITE" id="PS50048"/>
    </source>
</evidence>
<protein>
    <recommendedName>
        <fullName evidence="2">Zn(2)-C6 fungal-type domain-containing protein</fullName>
    </recommendedName>
</protein>
<dbReference type="InterPro" id="IPR036864">
    <property type="entry name" value="Zn2-C6_fun-type_DNA-bd_sf"/>
</dbReference>